<comment type="caution">
    <text evidence="2">The sequence shown here is derived from an EMBL/GenBank/DDBJ whole genome shotgun (WGS) entry which is preliminary data.</text>
</comment>
<protein>
    <submittedName>
        <fullName evidence="2">Uncharacterized protein</fullName>
    </submittedName>
</protein>
<accession>A0ABQ1QUE6</accession>
<sequence>MKVSDLSRPLRWVIAMGAALAAAFAMALFGEALPFGEDTMGAMLRGLMIGGVTIAAMRLMRLGKWDEADRDDA</sequence>
<evidence type="ECO:0000313" key="3">
    <source>
        <dbReference type="Proteomes" id="UP000617355"/>
    </source>
</evidence>
<reference evidence="3" key="1">
    <citation type="journal article" date="2019" name="Int. J. Syst. Evol. Microbiol.">
        <title>The Global Catalogue of Microorganisms (GCM) 10K type strain sequencing project: providing services to taxonomists for standard genome sequencing and annotation.</title>
        <authorList>
            <consortium name="The Broad Institute Genomics Platform"/>
            <consortium name="The Broad Institute Genome Sequencing Center for Infectious Disease"/>
            <person name="Wu L."/>
            <person name="Ma J."/>
        </authorList>
    </citation>
    <scope>NUCLEOTIDE SEQUENCE [LARGE SCALE GENOMIC DNA]</scope>
    <source>
        <strain evidence="3">CGMCC 1.12922</strain>
    </source>
</reference>
<gene>
    <name evidence="2" type="ORF">GCM10011358_32950</name>
</gene>
<name>A0ABQ1QUE6_9RHOB</name>
<dbReference type="Proteomes" id="UP000617355">
    <property type="component" value="Unassembled WGS sequence"/>
</dbReference>
<feature type="transmembrane region" description="Helical" evidence="1">
    <location>
        <begin position="42"/>
        <end position="60"/>
    </location>
</feature>
<feature type="transmembrane region" description="Helical" evidence="1">
    <location>
        <begin position="12"/>
        <end position="30"/>
    </location>
</feature>
<proteinExistence type="predicted"/>
<keyword evidence="1" id="KW-0472">Membrane</keyword>
<evidence type="ECO:0000313" key="2">
    <source>
        <dbReference type="EMBL" id="GGD46624.1"/>
    </source>
</evidence>
<organism evidence="2 3">
    <name type="scientific">Sinisalibacter lacisalsi</name>
    <dbReference type="NCBI Taxonomy" id="1526570"/>
    <lineage>
        <taxon>Bacteria</taxon>
        <taxon>Pseudomonadati</taxon>
        <taxon>Pseudomonadota</taxon>
        <taxon>Alphaproteobacteria</taxon>
        <taxon>Rhodobacterales</taxon>
        <taxon>Roseobacteraceae</taxon>
        <taxon>Sinisalibacter</taxon>
    </lineage>
</organism>
<evidence type="ECO:0000256" key="1">
    <source>
        <dbReference type="SAM" id="Phobius"/>
    </source>
</evidence>
<dbReference type="EMBL" id="BMGI01000006">
    <property type="protein sequence ID" value="GGD46624.1"/>
    <property type="molecule type" value="Genomic_DNA"/>
</dbReference>
<keyword evidence="3" id="KW-1185">Reference proteome</keyword>
<keyword evidence="1" id="KW-1133">Transmembrane helix</keyword>
<keyword evidence="1" id="KW-0812">Transmembrane</keyword>